<organism evidence="1 2">
    <name type="scientific">Bacteroides pyogenes</name>
    <dbReference type="NCBI Taxonomy" id="310300"/>
    <lineage>
        <taxon>Bacteria</taxon>
        <taxon>Pseudomonadati</taxon>
        <taxon>Bacteroidota</taxon>
        <taxon>Bacteroidia</taxon>
        <taxon>Bacteroidales</taxon>
        <taxon>Bacteroidaceae</taxon>
        <taxon>Bacteroides</taxon>
    </lineage>
</organism>
<dbReference type="RefSeq" id="WP_148730762.1">
    <property type="nucleotide sequence ID" value="NZ_VKLW01000031.1"/>
</dbReference>
<protein>
    <submittedName>
        <fullName evidence="1">Uncharacterized protein</fullName>
    </submittedName>
</protein>
<evidence type="ECO:0000313" key="2">
    <source>
        <dbReference type="Proteomes" id="UP000324383"/>
    </source>
</evidence>
<dbReference type="EMBL" id="VKLW01000031">
    <property type="protein sequence ID" value="TYK32378.1"/>
    <property type="molecule type" value="Genomic_DNA"/>
</dbReference>
<gene>
    <name evidence="1" type="ORF">FNJ60_12185</name>
</gene>
<sequence length="72" mass="7318">MANVAELTGEVEPLEVGEFDAPDIVESDVEGKVEGVEHPAGLFALYAGNGFGSLSGETKVVGGCGLHCAPPF</sequence>
<accession>A0A5D3E987</accession>
<reference evidence="1 2" key="1">
    <citation type="submission" date="2019-07" db="EMBL/GenBank/DDBJ databases">
        <title>Draft Genome Sequences of Bacteroides pyogenes Strains Isolated from the Uterus Holstein Dairy Cows with Metritis.</title>
        <authorList>
            <person name="Cunha F."/>
            <person name="Galvao K.N."/>
            <person name="Jeon S.J."/>
            <person name="Jeong K.C."/>
        </authorList>
    </citation>
    <scope>NUCLEOTIDE SEQUENCE [LARGE SCALE GENOMIC DNA]</scope>
    <source>
        <strain evidence="1 2">KG-31</strain>
    </source>
</reference>
<keyword evidence="2" id="KW-1185">Reference proteome</keyword>
<comment type="caution">
    <text evidence="1">The sequence shown here is derived from an EMBL/GenBank/DDBJ whole genome shotgun (WGS) entry which is preliminary data.</text>
</comment>
<proteinExistence type="predicted"/>
<evidence type="ECO:0000313" key="1">
    <source>
        <dbReference type="EMBL" id="TYK32378.1"/>
    </source>
</evidence>
<name>A0A5D3E987_9BACE</name>
<dbReference type="Proteomes" id="UP000324383">
    <property type="component" value="Unassembled WGS sequence"/>
</dbReference>
<dbReference type="AlphaFoldDB" id="A0A5D3E987"/>